<feature type="chain" id="PRO_5025404226" description="Mid2 domain-containing protein" evidence="3">
    <location>
        <begin position="24"/>
        <end position="259"/>
    </location>
</feature>
<evidence type="ECO:0000256" key="1">
    <source>
        <dbReference type="SAM" id="MobiDB-lite"/>
    </source>
</evidence>
<proteinExistence type="predicted"/>
<sequence>MFLSKLSVFPASVLLVLVARARAQFEAPRFVDLKSVYTLGETYNITWEPDDGIETNLWVYSASETWTQIGNTTTEPFIEWNLKERDFISGLWYYIILDQWNQAGVRLYAEIEFVGKEEESTVETSLVDVSTIWESSTASLRTITVARETSSSASGNPNMTSTTMETSSTGGSVTSSTATSTTESTATPTETLVKEANEKKEGMSNGAKAGIGVGTVAGFGLLAAGGFFLVTFLRRGRWGLVPGKEKDGGDEPELVGMAM</sequence>
<keyword evidence="2" id="KW-1133">Transmembrane helix</keyword>
<evidence type="ECO:0000256" key="3">
    <source>
        <dbReference type="SAM" id="SignalP"/>
    </source>
</evidence>
<feature type="compositionally biased region" description="Polar residues" evidence="1">
    <location>
        <begin position="147"/>
        <end position="158"/>
    </location>
</feature>
<feature type="signal peptide" evidence="3">
    <location>
        <begin position="1"/>
        <end position="23"/>
    </location>
</feature>
<accession>A0A6A5X2A4</accession>
<evidence type="ECO:0008006" key="6">
    <source>
        <dbReference type="Google" id="ProtNLM"/>
    </source>
</evidence>
<organism evidence="4 5">
    <name type="scientific">Amniculicola lignicola CBS 123094</name>
    <dbReference type="NCBI Taxonomy" id="1392246"/>
    <lineage>
        <taxon>Eukaryota</taxon>
        <taxon>Fungi</taxon>
        <taxon>Dikarya</taxon>
        <taxon>Ascomycota</taxon>
        <taxon>Pezizomycotina</taxon>
        <taxon>Dothideomycetes</taxon>
        <taxon>Pleosporomycetidae</taxon>
        <taxon>Pleosporales</taxon>
        <taxon>Amniculicolaceae</taxon>
        <taxon>Amniculicola</taxon>
    </lineage>
</organism>
<evidence type="ECO:0000256" key="2">
    <source>
        <dbReference type="SAM" id="Phobius"/>
    </source>
</evidence>
<name>A0A6A5X2A4_9PLEO</name>
<evidence type="ECO:0000313" key="5">
    <source>
        <dbReference type="Proteomes" id="UP000799779"/>
    </source>
</evidence>
<protein>
    <recommendedName>
        <fullName evidence="6">Mid2 domain-containing protein</fullName>
    </recommendedName>
</protein>
<keyword evidence="2" id="KW-0472">Membrane</keyword>
<dbReference type="Proteomes" id="UP000799779">
    <property type="component" value="Unassembled WGS sequence"/>
</dbReference>
<gene>
    <name evidence="4" type="ORF">P154DRAFT_614937</name>
</gene>
<dbReference type="EMBL" id="ML977558">
    <property type="protein sequence ID" value="KAF2006805.1"/>
    <property type="molecule type" value="Genomic_DNA"/>
</dbReference>
<keyword evidence="5" id="KW-1185">Reference proteome</keyword>
<feature type="compositionally biased region" description="Low complexity" evidence="1">
    <location>
        <begin position="159"/>
        <end position="191"/>
    </location>
</feature>
<keyword evidence="3" id="KW-0732">Signal</keyword>
<keyword evidence="2" id="KW-0812">Transmembrane</keyword>
<feature type="transmembrane region" description="Helical" evidence="2">
    <location>
        <begin position="209"/>
        <end position="233"/>
    </location>
</feature>
<dbReference type="AlphaFoldDB" id="A0A6A5X2A4"/>
<reference evidence="4" key="1">
    <citation type="journal article" date="2020" name="Stud. Mycol.">
        <title>101 Dothideomycetes genomes: a test case for predicting lifestyles and emergence of pathogens.</title>
        <authorList>
            <person name="Haridas S."/>
            <person name="Albert R."/>
            <person name="Binder M."/>
            <person name="Bloem J."/>
            <person name="Labutti K."/>
            <person name="Salamov A."/>
            <person name="Andreopoulos B."/>
            <person name="Baker S."/>
            <person name="Barry K."/>
            <person name="Bills G."/>
            <person name="Bluhm B."/>
            <person name="Cannon C."/>
            <person name="Castanera R."/>
            <person name="Culley D."/>
            <person name="Daum C."/>
            <person name="Ezra D."/>
            <person name="Gonzalez J."/>
            <person name="Henrissat B."/>
            <person name="Kuo A."/>
            <person name="Liang C."/>
            <person name="Lipzen A."/>
            <person name="Lutzoni F."/>
            <person name="Magnuson J."/>
            <person name="Mondo S."/>
            <person name="Nolan M."/>
            <person name="Ohm R."/>
            <person name="Pangilinan J."/>
            <person name="Park H.-J."/>
            <person name="Ramirez L."/>
            <person name="Alfaro M."/>
            <person name="Sun H."/>
            <person name="Tritt A."/>
            <person name="Yoshinaga Y."/>
            <person name="Zwiers L.-H."/>
            <person name="Turgeon B."/>
            <person name="Goodwin S."/>
            <person name="Spatafora J."/>
            <person name="Crous P."/>
            <person name="Grigoriev I."/>
        </authorList>
    </citation>
    <scope>NUCLEOTIDE SEQUENCE</scope>
    <source>
        <strain evidence="4">CBS 123094</strain>
    </source>
</reference>
<feature type="region of interest" description="Disordered" evidence="1">
    <location>
        <begin position="147"/>
        <end position="192"/>
    </location>
</feature>
<evidence type="ECO:0000313" key="4">
    <source>
        <dbReference type="EMBL" id="KAF2006805.1"/>
    </source>
</evidence>